<sequence length="91" mass="10646">MKIKLNTNCHTDKYYIRIWLQDNGIYFANMCNGKNYSKLKNKNSYLSIASLHLYDKDINNLKSRIQSIINALEDCEYELKYVQDGESNGAK</sequence>
<evidence type="ECO:0000313" key="2">
    <source>
        <dbReference type="Proteomes" id="UP000322509"/>
    </source>
</evidence>
<keyword evidence="2" id="KW-1185">Reference proteome</keyword>
<proteinExistence type="predicted"/>
<reference evidence="1 2" key="1">
    <citation type="submission" date="2019-09" db="EMBL/GenBank/DDBJ databases">
        <title>Complete genome sequence of Francisella marina E103-15.</title>
        <authorList>
            <person name="Tekedar H.C."/>
            <person name="Griffin M.J."/>
            <person name="Waldbieser G.C."/>
            <person name="Soto E."/>
        </authorList>
    </citation>
    <scope>NUCLEOTIDE SEQUENCE [LARGE SCALE GENOMIC DNA]</scope>
    <source>
        <strain evidence="1 2">E103-15</strain>
    </source>
</reference>
<accession>A0ABX5ZH44</accession>
<gene>
    <name evidence="1" type="ORF">F0R74_06925</name>
</gene>
<organism evidence="1 2">
    <name type="scientific">Francisella marina</name>
    <dbReference type="NCBI Taxonomy" id="2249302"/>
    <lineage>
        <taxon>Bacteria</taxon>
        <taxon>Pseudomonadati</taxon>
        <taxon>Pseudomonadota</taxon>
        <taxon>Gammaproteobacteria</taxon>
        <taxon>Thiotrichales</taxon>
        <taxon>Francisellaceae</taxon>
        <taxon>Francisella</taxon>
    </lineage>
</organism>
<dbReference type="Proteomes" id="UP000322509">
    <property type="component" value="Chromosome"/>
</dbReference>
<evidence type="ECO:0000313" key="1">
    <source>
        <dbReference type="EMBL" id="QEO57598.1"/>
    </source>
</evidence>
<name>A0ABX5ZH44_9GAMM</name>
<protein>
    <submittedName>
        <fullName evidence="1">Uncharacterized protein</fullName>
    </submittedName>
</protein>
<dbReference type="RefSeq" id="WP_149368778.1">
    <property type="nucleotide sequence ID" value="NZ_CP043550.1"/>
</dbReference>
<dbReference type="EMBL" id="CP043550">
    <property type="protein sequence ID" value="QEO57598.1"/>
    <property type="molecule type" value="Genomic_DNA"/>
</dbReference>